<keyword evidence="6 8" id="KW-0315">Glutamine amidotransferase</keyword>
<dbReference type="GO" id="GO:0004066">
    <property type="term" value="F:asparagine synthase (glutamine-hydrolyzing) activity"/>
    <property type="evidence" value="ECO:0007669"/>
    <property type="project" value="UniProtKB-EC"/>
</dbReference>
<keyword evidence="4 9" id="KW-0547">Nucleotide-binding</keyword>
<dbReference type="NCBIfam" id="TIGR01536">
    <property type="entry name" value="asn_synth_AEB"/>
    <property type="match status" value="1"/>
</dbReference>
<dbReference type="InterPro" id="IPR014729">
    <property type="entry name" value="Rossmann-like_a/b/a_fold"/>
</dbReference>
<dbReference type="Pfam" id="PF00733">
    <property type="entry name" value="Asn_synthase"/>
    <property type="match status" value="1"/>
</dbReference>
<evidence type="ECO:0000313" key="12">
    <source>
        <dbReference type="EMBL" id="CUS36143.1"/>
    </source>
</evidence>
<proteinExistence type="inferred from homology"/>
<keyword evidence="5 9" id="KW-0067">ATP-binding</keyword>
<feature type="binding site" evidence="9">
    <location>
        <position position="289"/>
    </location>
    <ligand>
        <name>ATP</name>
        <dbReference type="ChEBI" id="CHEBI:30616"/>
    </ligand>
</feature>
<dbReference type="PIRSF" id="PIRSF001589">
    <property type="entry name" value="Asn_synthetase_glu-h"/>
    <property type="match status" value="1"/>
</dbReference>
<dbReference type="Gene3D" id="3.60.20.10">
    <property type="entry name" value="Glutamine Phosphoribosylpyrophosphate, subunit 1, domain 1"/>
    <property type="match status" value="1"/>
</dbReference>
<dbReference type="OrthoDB" id="9763290at2"/>
<dbReference type="InterPro" id="IPR029055">
    <property type="entry name" value="Ntn_hydrolases_N"/>
</dbReference>
<dbReference type="EC" id="6.3.5.4" evidence="3"/>
<dbReference type="GO" id="GO:0005829">
    <property type="term" value="C:cytosol"/>
    <property type="evidence" value="ECO:0007669"/>
    <property type="project" value="TreeGrafter"/>
</dbReference>
<evidence type="ECO:0000256" key="4">
    <source>
        <dbReference type="ARBA" id="ARBA00022741"/>
    </source>
</evidence>
<protein>
    <recommendedName>
        <fullName evidence="3">asparagine synthase (glutamine-hydrolyzing)</fullName>
        <ecNumber evidence="3">6.3.5.4</ecNumber>
    </recommendedName>
</protein>
<dbReference type="RefSeq" id="WP_090897601.1">
    <property type="nucleotide sequence ID" value="NZ_CZPZ01000013.1"/>
</dbReference>
<dbReference type="Proteomes" id="UP000198736">
    <property type="component" value="Unassembled WGS sequence"/>
</dbReference>
<feature type="binding site" evidence="9">
    <location>
        <position position="262"/>
    </location>
    <ligand>
        <name>ATP</name>
        <dbReference type="ChEBI" id="CHEBI:30616"/>
    </ligand>
</feature>
<dbReference type="InterPro" id="IPR017932">
    <property type="entry name" value="GATase_2_dom"/>
</dbReference>
<dbReference type="GO" id="GO:0006529">
    <property type="term" value="P:asparagine biosynthetic process"/>
    <property type="evidence" value="ECO:0007669"/>
    <property type="project" value="UniProtKB-KW"/>
</dbReference>
<dbReference type="InterPro" id="IPR006426">
    <property type="entry name" value="Asn_synth_AEB"/>
</dbReference>
<comment type="pathway">
    <text evidence="1">Amino-acid biosynthesis; L-asparagine biosynthesis; L-asparagine from L-aspartate (L-Gln route): step 1/1.</text>
</comment>
<evidence type="ECO:0000256" key="10">
    <source>
        <dbReference type="PIRSR" id="PIRSR001589-3"/>
    </source>
</evidence>
<dbReference type="STRING" id="1742973.COMA2_200082"/>
<dbReference type="AlphaFoldDB" id="A0A0S4LFW6"/>
<dbReference type="InterPro" id="IPR051786">
    <property type="entry name" value="ASN_synthetase/amidase"/>
</dbReference>
<dbReference type="GO" id="GO:0005524">
    <property type="term" value="F:ATP binding"/>
    <property type="evidence" value="ECO:0007669"/>
    <property type="project" value="UniProtKB-KW"/>
</dbReference>
<accession>A0A0S4LFW6</accession>
<evidence type="ECO:0000259" key="11">
    <source>
        <dbReference type="PROSITE" id="PS51278"/>
    </source>
</evidence>
<dbReference type="Gene3D" id="3.40.50.620">
    <property type="entry name" value="HUPs"/>
    <property type="match status" value="1"/>
</dbReference>
<evidence type="ECO:0000256" key="9">
    <source>
        <dbReference type="PIRSR" id="PIRSR001589-2"/>
    </source>
</evidence>
<keyword evidence="12" id="KW-0436">Ligase</keyword>
<evidence type="ECO:0000256" key="8">
    <source>
        <dbReference type="PIRSR" id="PIRSR001589-1"/>
    </source>
</evidence>
<evidence type="ECO:0000256" key="5">
    <source>
        <dbReference type="ARBA" id="ARBA00022840"/>
    </source>
</evidence>
<evidence type="ECO:0000256" key="6">
    <source>
        <dbReference type="ARBA" id="ARBA00022962"/>
    </source>
</evidence>
<comment type="similarity">
    <text evidence="2">Belongs to the asparagine synthetase family.</text>
</comment>
<name>A0A0S4LFW6_9BACT</name>
<keyword evidence="8" id="KW-0061">Asparagine biosynthesis</keyword>
<feature type="site" description="Important for beta-aspartyl-AMP intermediate formation" evidence="10">
    <location>
        <position position="363"/>
    </location>
</feature>
<evidence type="ECO:0000313" key="13">
    <source>
        <dbReference type="Proteomes" id="UP000198736"/>
    </source>
</evidence>
<keyword evidence="8" id="KW-0028">Amino-acid biosynthesis</keyword>
<feature type="domain" description="Glutamine amidotransferase type-2" evidence="11">
    <location>
        <begin position="2"/>
        <end position="213"/>
    </location>
</feature>
<dbReference type="SUPFAM" id="SSF52402">
    <property type="entry name" value="Adenine nucleotide alpha hydrolases-like"/>
    <property type="match status" value="1"/>
</dbReference>
<dbReference type="Pfam" id="PF13537">
    <property type="entry name" value="GATase_7"/>
    <property type="match status" value="1"/>
</dbReference>
<feature type="binding site" evidence="9">
    <location>
        <position position="100"/>
    </location>
    <ligand>
        <name>L-glutamine</name>
        <dbReference type="ChEBI" id="CHEBI:58359"/>
    </ligand>
</feature>
<dbReference type="InterPro" id="IPR033738">
    <property type="entry name" value="AsnB_N"/>
</dbReference>
<evidence type="ECO:0000256" key="3">
    <source>
        <dbReference type="ARBA" id="ARBA00012737"/>
    </source>
</evidence>
<dbReference type="CDD" id="cd00712">
    <property type="entry name" value="AsnB"/>
    <property type="match status" value="1"/>
</dbReference>
<comment type="catalytic activity">
    <reaction evidence="7">
        <text>L-aspartate + L-glutamine + ATP + H2O = L-asparagine + L-glutamate + AMP + diphosphate + H(+)</text>
        <dbReference type="Rhea" id="RHEA:12228"/>
        <dbReference type="ChEBI" id="CHEBI:15377"/>
        <dbReference type="ChEBI" id="CHEBI:15378"/>
        <dbReference type="ChEBI" id="CHEBI:29985"/>
        <dbReference type="ChEBI" id="CHEBI:29991"/>
        <dbReference type="ChEBI" id="CHEBI:30616"/>
        <dbReference type="ChEBI" id="CHEBI:33019"/>
        <dbReference type="ChEBI" id="CHEBI:58048"/>
        <dbReference type="ChEBI" id="CHEBI:58359"/>
        <dbReference type="ChEBI" id="CHEBI:456215"/>
        <dbReference type="EC" id="6.3.5.4"/>
    </reaction>
</comment>
<gene>
    <name evidence="12" type="ORF">COMA2_200082</name>
</gene>
<evidence type="ECO:0000256" key="2">
    <source>
        <dbReference type="ARBA" id="ARBA00005752"/>
    </source>
</evidence>
<evidence type="ECO:0000256" key="1">
    <source>
        <dbReference type="ARBA" id="ARBA00005187"/>
    </source>
</evidence>
<dbReference type="SUPFAM" id="SSF56235">
    <property type="entry name" value="N-terminal nucleophile aminohydrolases (Ntn hydrolases)"/>
    <property type="match status" value="1"/>
</dbReference>
<organism evidence="12 13">
    <name type="scientific">Candidatus Nitrospira nitrificans</name>
    <dbReference type="NCBI Taxonomy" id="1742973"/>
    <lineage>
        <taxon>Bacteria</taxon>
        <taxon>Pseudomonadati</taxon>
        <taxon>Nitrospirota</taxon>
        <taxon>Nitrospiria</taxon>
        <taxon>Nitrospirales</taxon>
        <taxon>Nitrospiraceae</taxon>
        <taxon>Nitrospira</taxon>
    </lineage>
</organism>
<dbReference type="CDD" id="cd01991">
    <property type="entry name" value="Asn_synthase_B_C"/>
    <property type="match status" value="1"/>
</dbReference>
<feature type="active site" description="For GATase activity" evidence="8">
    <location>
        <position position="2"/>
    </location>
</feature>
<sequence>MCGIAGKIRFDGRPIARELVASMCNAMQQRGPDAVNYHFEPGVGLGQRRLSIIDLRHTAAPPLSNETNRIWVVFNGEIYNFRALRQELEGKGHTFRTETDTEVIVHLYEEYDVECVEKLHGMFALALWDADRRRLIAARDRLGKKPFYYASTTQGIVFASSLAALLHDHEISREPNFFAIDQFLERQYVPSPLTAFRSVRKLEPGHLLICEPGGRCETRRFWAATPRLVSRATERELQEELVRLTREAVRTRMISDVPLGALLSGGIDSGTIVALMAQESSGPIKTFSIGLEQTDMDELPYARLVAKRYGTDHTELVLKPDVVDILPKLIRCYGEPFADSSAVPTYYVSKLARQFVTVALSGDGGDESFGGYTHYGQTLAWEQLDFIPLCLRGAVLKPVEGVLSSLPFTDMASRCGRACMMARNELPGRYMTQTAIFKPQEKQAILTSRFRALINDSKNGDKGPTLPWRTTDDSLDWMIRHDLRFYLPDCLMVKVDVAAMANSLEVRSPLLDHHLVEFALTLPAKSKRSAGQGKAIMRKAFADLLPPEILNKPKTGFGIPLQKWLQVDLAAMMKGVLLDGRASRRGLLDQRFVQQMVHSHLAGDRDWSTRLWAIMVLELWFREFID</sequence>
<keyword evidence="13" id="KW-1185">Reference proteome</keyword>
<dbReference type="PANTHER" id="PTHR43284">
    <property type="entry name" value="ASPARAGINE SYNTHETASE (GLUTAMINE-HYDROLYZING)"/>
    <property type="match status" value="1"/>
</dbReference>
<dbReference type="InterPro" id="IPR001962">
    <property type="entry name" value="Asn_synthase"/>
</dbReference>
<dbReference type="PROSITE" id="PS51278">
    <property type="entry name" value="GATASE_TYPE_2"/>
    <property type="match status" value="1"/>
</dbReference>
<feature type="binding site" evidence="9">
    <location>
        <begin position="361"/>
        <end position="362"/>
    </location>
    <ligand>
        <name>ATP</name>
        <dbReference type="ChEBI" id="CHEBI:30616"/>
    </ligand>
</feature>
<evidence type="ECO:0000256" key="7">
    <source>
        <dbReference type="ARBA" id="ARBA00048741"/>
    </source>
</evidence>
<reference evidence="13" key="1">
    <citation type="submission" date="2015-10" db="EMBL/GenBank/DDBJ databases">
        <authorList>
            <person name="Luecker S."/>
            <person name="Luecker S."/>
        </authorList>
    </citation>
    <scope>NUCLEOTIDE SEQUENCE [LARGE SCALE GENOMIC DNA]</scope>
</reference>
<dbReference type="PANTHER" id="PTHR43284:SF1">
    <property type="entry name" value="ASPARAGINE SYNTHETASE"/>
    <property type="match status" value="1"/>
</dbReference>
<dbReference type="EMBL" id="CZPZ01000013">
    <property type="protein sequence ID" value="CUS36143.1"/>
    <property type="molecule type" value="Genomic_DNA"/>
</dbReference>